<dbReference type="EMBL" id="OOIL02005599">
    <property type="protein sequence ID" value="VFQ95499.1"/>
    <property type="molecule type" value="Genomic_DNA"/>
</dbReference>
<dbReference type="AlphaFoldDB" id="A0A484N3S8"/>
<protein>
    <recommendedName>
        <fullName evidence="4">Secreted protein</fullName>
    </recommendedName>
</protein>
<keyword evidence="1" id="KW-0732">Signal</keyword>
<dbReference type="Proteomes" id="UP000595140">
    <property type="component" value="Unassembled WGS sequence"/>
</dbReference>
<proteinExistence type="predicted"/>
<reference evidence="2 3" key="1">
    <citation type="submission" date="2018-04" db="EMBL/GenBank/DDBJ databases">
        <authorList>
            <person name="Vogel A."/>
        </authorList>
    </citation>
    <scope>NUCLEOTIDE SEQUENCE [LARGE SCALE GENOMIC DNA]</scope>
</reference>
<sequence length="92" mass="9635">MAAAASLLLPLLLPDLIVVPPTNTYQPGGGDSGLGTHSLLRLSRFKRGSTLWIDGDGGAPVAAAQLPAPVLLHPVLRCNVFIISLQRKEGSR</sequence>
<feature type="chain" id="PRO_5019735897" description="Secreted protein" evidence="1">
    <location>
        <begin position="25"/>
        <end position="92"/>
    </location>
</feature>
<evidence type="ECO:0008006" key="4">
    <source>
        <dbReference type="Google" id="ProtNLM"/>
    </source>
</evidence>
<evidence type="ECO:0000256" key="1">
    <source>
        <dbReference type="SAM" id="SignalP"/>
    </source>
</evidence>
<feature type="signal peptide" evidence="1">
    <location>
        <begin position="1"/>
        <end position="24"/>
    </location>
</feature>
<organism evidence="2 3">
    <name type="scientific">Cuscuta campestris</name>
    <dbReference type="NCBI Taxonomy" id="132261"/>
    <lineage>
        <taxon>Eukaryota</taxon>
        <taxon>Viridiplantae</taxon>
        <taxon>Streptophyta</taxon>
        <taxon>Embryophyta</taxon>
        <taxon>Tracheophyta</taxon>
        <taxon>Spermatophyta</taxon>
        <taxon>Magnoliopsida</taxon>
        <taxon>eudicotyledons</taxon>
        <taxon>Gunneridae</taxon>
        <taxon>Pentapetalae</taxon>
        <taxon>asterids</taxon>
        <taxon>lamiids</taxon>
        <taxon>Solanales</taxon>
        <taxon>Convolvulaceae</taxon>
        <taxon>Cuscuteae</taxon>
        <taxon>Cuscuta</taxon>
        <taxon>Cuscuta subgen. Grammica</taxon>
        <taxon>Cuscuta sect. Cleistogrammica</taxon>
    </lineage>
</organism>
<keyword evidence="3" id="KW-1185">Reference proteome</keyword>
<evidence type="ECO:0000313" key="3">
    <source>
        <dbReference type="Proteomes" id="UP000595140"/>
    </source>
</evidence>
<accession>A0A484N3S8</accession>
<name>A0A484N3S8_9ASTE</name>
<evidence type="ECO:0000313" key="2">
    <source>
        <dbReference type="EMBL" id="VFQ95499.1"/>
    </source>
</evidence>
<gene>
    <name evidence="2" type="ORF">CCAM_LOCUS37275</name>
</gene>